<dbReference type="InterPro" id="IPR002903">
    <property type="entry name" value="RsmH"/>
</dbReference>
<feature type="compositionally biased region" description="Basic and acidic residues" evidence="7">
    <location>
        <begin position="307"/>
        <end position="317"/>
    </location>
</feature>
<evidence type="ECO:0000256" key="3">
    <source>
        <dbReference type="ARBA" id="ARBA00022603"/>
    </source>
</evidence>
<organism evidence="8 9">
    <name type="scientific">Gracilimonas mengyeensis</name>
    <dbReference type="NCBI Taxonomy" id="1302730"/>
    <lineage>
        <taxon>Bacteria</taxon>
        <taxon>Pseudomonadati</taxon>
        <taxon>Balneolota</taxon>
        <taxon>Balneolia</taxon>
        <taxon>Balneolales</taxon>
        <taxon>Balneolaceae</taxon>
        <taxon>Gracilimonas</taxon>
    </lineage>
</organism>
<sequence length="317" mass="35374">MNRKTMVHNMTTYHPHIPVLLNESVDALITDTEGLYIDGTLGGGGHSKEILNNLGENGRLYGIDQDDEALEEASSRIGDDPRFTTIKGNFGYLATLIPPQEHGQVAGILLDLGVSTHQIKEAERGFSFQEDGPLDMRMGKFSGISAYQVVNEYSYEKLRDIIFHYGEEKQSRPIARAIIENRPLETTGELRKVVSSVVNNRYEVKSLARVFQGIRIEVNRELDMLKSVLQESLEVLKPGGRIVAISYHSLEDRLVKRFFKAGNFEGKIEKDFYGNPLSPIEPVNKQVITPSEKEVSDNPAARSAKLRIAEKTEGGGE</sequence>
<gene>
    <name evidence="6" type="primary">rsmH</name>
    <name evidence="8" type="ORF">SAMN06265219_11059</name>
</gene>
<evidence type="ECO:0000256" key="5">
    <source>
        <dbReference type="ARBA" id="ARBA00022691"/>
    </source>
</evidence>
<evidence type="ECO:0000256" key="6">
    <source>
        <dbReference type="HAMAP-Rule" id="MF_01007"/>
    </source>
</evidence>
<dbReference type="GO" id="GO:0070475">
    <property type="term" value="P:rRNA base methylation"/>
    <property type="evidence" value="ECO:0007669"/>
    <property type="project" value="UniProtKB-UniRule"/>
</dbReference>
<dbReference type="OrthoDB" id="9806637at2"/>
<dbReference type="Pfam" id="PF01795">
    <property type="entry name" value="Methyltransf_5"/>
    <property type="match status" value="1"/>
</dbReference>
<evidence type="ECO:0000256" key="2">
    <source>
        <dbReference type="ARBA" id="ARBA00022552"/>
    </source>
</evidence>
<keyword evidence="9" id="KW-1185">Reference proteome</keyword>
<dbReference type="PANTHER" id="PTHR11265:SF0">
    <property type="entry name" value="12S RRNA N4-METHYLCYTIDINE METHYLTRANSFERASE"/>
    <property type="match status" value="1"/>
</dbReference>
<name>A0A521E338_9BACT</name>
<keyword evidence="4 6" id="KW-0808">Transferase</keyword>
<comment type="subcellular location">
    <subcellularLocation>
        <location evidence="6">Cytoplasm</location>
    </subcellularLocation>
</comment>
<feature type="region of interest" description="Disordered" evidence="7">
    <location>
        <begin position="288"/>
        <end position="317"/>
    </location>
</feature>
<evidence type="ECO:0000256" key="4">
    <source>
        <dbReference type="ARBA" id="ARBA00022679"/>
    </source>
</evidence>
<evidence type="ECO:0000256" key="1">
    <source>
        <dbReference type="ARBA" id="ARBA00010396"/>
    </source>
</evidence>
<dbReference type="EMBL" id="FXTP01000010">
    <property type="protein sequence ID" value="SMO77751.1"/>
    <property type="molecule type" value="Genomic_DNA"/>
</dbReference>
<feature type="binding site" evidence="6">
    <location>
        <position position="64"/>
    </location>
    <ligand>
        <name>S-adenosyl-L-methionine</name>
        <dbReference type="ChEBI" id="CHEBI:59789"/>
    </ligand>
</feature>
<comment type="similarity">
    <text evidence="1 6">Belongs to the methyltransferase superfamily. RsmH family.</text>
</comment>
<dbReference type="PIRSF" id="PIRSF004486">
    <property type="entry name" value="MraW"/>
    <property type="match status" value="1"/>
</dbReference>
<feature type="binding site" evidence="6">
    <location>
        <begin position="44"/>
        <end position="46"/>
    </location>
    <ligand>
        <name>S-adenosyl-L-methionine</name>
        <dbReference type="ChEBI" id="CHEBI:59789"/>
    </ligand>
</feature>
<dbReference type="SUPFAM" id="SSF53335">
    <property type="entry name" value="S-adenosyl-L-methionine-dependent methyltransferases"/>
    <property type="match status" value="1"/>
</dbReference>
<comment type="catalytic activity">
    <reaction evidence="6">
        <text>cytidine(1402) in 16S rRNA + S-adenosyl-L-methionine = N(4)-methylcytidine(1402) in 16S rRNA + S-adenosyl-L-homocysteine + H(+)</text>
        <dbReference type="Rhea" id="RHEA:42928"/>
        <dbReference type="Rhea" id="RHEA-COMP:10286"/>
        <dbReference type="Rhea" id="RHEA-COMP:10287"/>
        <dbReference type="ChEBI" id="CHEBI:15378"/>
        <dbReference type="ChEBI" id="CHEBI:57856"/>
        <dbReference type="ChEBI" id="CHEBI:59789"/>
        <dbReference type="ChEBI" id="CHEBI:74506"/>
        <dbReference type="ChEBI" id="CHEBI:82748"/>
        <dbReference type="EC" id="2.1.1.199"/>
    </reaction>
</comment>
<feature type="binding site" evidence="6">
    <location>
        <position position="90"/>
    </location>
    <ligand>
        <name>S-adenosyl-L-methionine</name>
        <dbReference type="ChEBI" id="CHEBI:59789"/>
    </ligand>
</feature>
<protein>
    <recommendedName>
        <fullName evidence="6">Ribosomal RNA small subunit methyltransferase H</fullName>
        <ecNumber evidence="6">2.1.1.199</ecNumber>
    </recommendedName>
    <alternativeName>
        <fullName evidence="6">16S rRNA m(4)C1402 methyltransferase</fullName>
    </alternativeName>
    <alternativeName>
        <fullName evidence="6">rRNA (cytosine-N(4)-)-methyltransferase RsmH</fullName>
    </alternativeName>
</protein>
<dbReference type="Proteomes" id="UP000317557">
    <property type="component" value="Unassembled WGS sequence"/>
</dbReference>
<keyword evidence="2 6" id="KW-0698">rRNA processing</keyword>
<dbReference type="GO" id="GO:0071424">
    <property type="term" value="F:rRNA (cytosine-N4-)-methyltransferase activity"/>
    <property type="evidence" value="ECO:0007669"/>
    <property type="project" value="UniProtKB-UniRule"/>
</dbReference>
<keyword evidence="6" id="KW-0963">Cytoplasm</keyword>
<dbReference type="Gene3D" id="3.40.50.150">
    <property type="entry name" value="Vaccinia Virus protein VP39"/>
    <property type="match status" value="1"/>
</dbReference>
<dbReference type="PANTHER" id="PTHR11265">
    <property type="entry name" value="S-ADENOSYL-METHYLTRANSFERASE MRAW"/>
    <property type="match status" value="1"/>
</dbReference>
<evidence type="ECO:0000313" key="8">
    <source>
        <dbReference type="EMBL" id="SMO77751.1"/>
    </source>
</evidence>
<dbReference type="Gene3D" id="1.10.150.170">
    <property type="entry name" value="Putative methyltransferase TM0872, insert domain"/>
    <property type="match status" value="1"/>
</dbReference>
<dbReference type="SUPFAM" id="SSF81799">
    <property type="entry name" value="Putative methyltransferase TM0872, insert domain"/>
    <property type="match status" value="1"/>
</dbReference>
<dbReference type="HAMAP" id="MF_01007">
    <property type="entry name" value="16SrRNA_methyltr_H"/>
    <property type="match status" value="1"/>
</dbReference>
<feature type="binding site" evidence="6">
    <location>
        <position position="118"/>
    </location>
    <ligand>
        <name>S-adenosyl-L-methionine</name>
        <dbReference type="ChEBI" id="CHEBI:59789"/>
    </ligand>
</feature>
<dbReference type="InterPro" id="IPR029063">
    <property type="entry name" value="SAM-dependent_MTases_sf"/>
</dbReference>
<dbReference type="AlphaFoldDB" id="A0A521E338"/>
<evidence type="ECO:0000256" key="7">
    <source>
        <dbReference type="SAM" id="MobiDB-lite"/>
    </source>
</evidence>
<reference evidence="8 9" key="1">
    <citation type="submission" date="2017-05" db="EMBL/GenBank/DDBJ databases">
        <authorList>
            <person name="Varghese N."/>
            <person name="Submissions S."/>
        </authorList>
    </citation>
    <scope>NUCLEOTIDE SEQUENCE [LARGE SCALE GENOMIC DNA]</scope>
    <source>
        <strain evidence="8 9">DSM 21985</strain>
    </source>
</reference>
<keyword evidence="3 6" id="KW-0489">Methyltransferase</keyword>
<dbReference type="InterPro" id="IPR023397">
    <property type="entry name" value="SAM-dep_MeTrfase_MraW_recog"/>
</dbReference>
<dbReference type="NCBIfam" id="TIGR00006">
    <property type="entry name" value="16S rRNA (cytosine(1402)-N(4))-methyltransferase RsmH"/>
    <property type="match status" value="1"/>
</dbReference>
<comment type="function">
    <text evidence="6">Specifically methylates the N4 position of cytidine in position 1402 (C1402) of 16S rRNA.</text>
</comment>
<evidence type="ECO:0000313" key="9">
    <source>
        <dbReference type="Proteomes" id="UP000317557"/>
    </source>
</evidence>
<proteinExistence type="inferred from homology"/>
<dbReference type="GO" id="GO:0005737">
    <property type="term" value="C:cytoplasm"/>
    <property type="evidence" value="ECO:0007669"/>
    <property type="project" value="UniProtKB-SubCell"/>
</dbReference>
<feature type="binding site" evidence="6">
    <location>
        <position position="111"/>
    </location>
    <ligand>
        <name>S-adenosyl-L-methionine</name>
        <dbReference type="ChEBI" id="CHEBI:59789"/>
    </ligand>
</feature>
<accession>A0A521E338</accession>
<keyword evidence="5 6" id="KW-0949">S-adenosyl-L-methionine</keyword>
<dbReference type="EC" id="2.1.1.199" evidence="6"/>